<proteinExistence type="predicted"/>
<protein>
    <recommendedName>
        <fullName evidence="4">F-box domain-containing protein</fullName>
    </recommendedName>
</protein>
<accession>A0ABR2UJ92</accession>
<reference evidence="2 3" key="1">
    <citation type="journal article" date="2024" name="J. Plant Pathol.">
        <title>Sequence and assembly of the genome of Seiridium unicorne, isolate CBS 538.82, causal agent of cypress canker disease.</title>
        <authorList>
            <person name="Scali E."/>
            <person name="Rocca G.D."/>
            <person name="Danti R."/>
            <person name="Garbelotto M."/>
            <person name="Barberini S."/>
            <person name="Baroncelli R."/>
            <person name="Emiliani G."/>
        </authorList>
    </citation>
    <scope>NUCLEOTIDE SEQUENCE [LARGE SCALE GENOMIC DNA]</scope>
    <source>
        <strain evidence="2 3">BM-138-508</strain>
    </source>
</reference>
<evidence type="ECO:0000313" key="3">
    <source>
        <dbReference type="Proteomes" id="UP001408356"/>
    </source>
</evidence>
<comment type="caution">
    <text evidence="2">The sequence shown here is derived from an EMBL/GenBank/DDBJ whole genome shotgun (WGS) entry which is preliminary data.</text>
</comment>
<sequence length="349" mass="39457">MTHICKFPPELQLTILDHCGPSGILSLISASSTYFRVFQSYRYGVLKTIIQKMNARPRPSFALTIAGIRLRVAKLQGSEPIEIARALNPILVGLPSIDYTGCIGEHDWPQHLVILAALGELFSEVDIVIQKQASEKFRETMKRRTTAASDGLTEGHKTIPPSVEVTNFKHRNMQGYYMAFELHLHLFRVGKIPVASHYSPYEHTFINWIMRSPTQNGASGIAADHCIFAFLYIRAQHRRILKEVSDAIEVDGLAPSECDRSEVSQNTQEPEVRGQRPGIDSTVPSKDLVQTLQCKCARVLREAQQDLLLRRSMEEETRFLLTQTLLGLQELAKKIQMSKEARIEYTLQD</sequence>
<dbReference type="Proteomes" id="UP001408356">
    <property type="component" value="Unassembled WGS sequence"/>
</dbReference>
<feature type="region of interest" description="Disordered" evidence="1">
    <location>
        <begin position="258"/>
        <end position="282"/>
    </location>
</feature>
<keyword evidence="3" id="KW-1185">Reference proteome</keyword>
<evidence type="ECO:0008006" key="4">
    <source>
        <dbReference type="Google" id="ProtNLM"/>
    </source>
</evidence>
<evidence type="ECO:0000313" key="2">
    <source>
        <dbReference type="EMBL" id="KAK9414568.1"/>
    </source>
</evidence>
<gene>
    <name evidence="2" type="ORF">SUNI508_11141</name>
</gene>
<evidence type="ECO:0000256" key="1">
    <source>
        <dbReference type="SAM" id="MobiDB-lite"/>
    </source>
</evidence>
<dbReference type="EMBL" id="JARVKF010000425">
    <property type="protein sequence ID" value="KAK9414568.1"/>
    <property type="molecule type" value="Genomic_DNA"/>
</dbReference>
<organism evidence="2 3">
    <name type="scientific">Seiridium unicorne</name>
    <dbReference type="NCBI Taxonomy" id="138068"/>
    <lineage>
        <taxon>Eukaryota</taxon>
        <taxon>Fungi</taxon>
        <taxon>Dikarya</taxon>
        <taxon>Ascomycota</taxon>
        <taxon>Pezizomycotina</taxon>
        <taxon>Sordariomycetes</taxon>
        <taxon>Xylariomycetidae</taxon>
        <taxon>Amphisphaeriales</taxon>
        <taxon>Sporocadaceae</taxon>
        <taxon>Seiridium</taxon>
    </lineage>
</organism>
<name>A0ABR2UJ92_9PEZI</name>